<evidence type="ECO:0000313" key="3">
    <source>
        <dbReference type="EMBL" id="GAA3601939.1"/>
    </source>
</evidence>
<evidence type="ECO:0000256" key="1">
    <source>
        <dbReference type="SAM" id="MobiDB-lite"/>
    </source>
</evidence>
<dbReference type="Pfam" id="PF09414">
    <property type="entry name" value="RNA_ligase"/>
    <property type="match status" value="1"/>
</dbReference>
<dbReference type="Gene3D" id="3.30.470.30">
    <property type="entry name" value="DNA ligase/mRNA capping enzyme"/>
    <property type="match status" value="1"/>
</dbReference>
<dbReference type="GO" id="GO:0016874">
    <property type="term" value="F:ligase activity"/>
    <property type="evidence" value="ECO:0007669"/>
    <property type="project" value="UniProtKB-KW"/>
</dbReference>
<dbReference type="RefSeq" id="WP_231485193.1">
    <property type="nucleotide sequence ID" value="NZ_BAAAZO010000002.1"/>
</dbReference>
<protein>
    <submittedName>
        <fullName evidence="3">RNA ligase family protein</fullName>
    </submittedName>
</protein>
<evidence type="ECO:0000259" key="2">
    <source>
        <dbReference type="Pfam" id="PF09414"/>
    </source>
</evidence>
<gene>
    <name evidence="3" type="ORF">GCM10022223_17120</name>
</gene>
<reference evidence="4" key="1">
    <citation type="journal article" date="2019" name="Int. J. Syst. Evol. Microbiol.">
        <title>The Global Catalogue of Microorganisms (GCM) 10K type strain sequencing project: providing services to taxonomists for standard genome sequencing and annotation.</title>
        <authorList>
            <consortium name="The Broad Institute Genomics Platform"/>
            <consortium name="The Broad Institute Genome Sequencing Center for Infectious Disease"/>
            <person name="Wu L."/>
            <person name="Ma J."/>
        </authorList>
    </citation>
    <scope>NUCLEOTIDE SEQUENCE [LARGE SCALE GENOMIC DNA]</scope>
    <source>
        <strain evidence="4">JCM 16902</strain>
    </source>
</reference>
<accession>A0ABP6ZBL9</accession>
<feature type="compositionally biased region" description="Basic residues" evidence="1">
    <location>
        <begin position="1"/>
        <end position="12"/>
    </location>
</feature>
<name>A0ABP6ZBL9_9ACTN</name>
<organism evidence="3 4">
    <name type="scientific">Kineosporia mesophila</name>
    <dbReference type="NCBI Taxonomy" id="566012"/>
    <lineage>
        <taxon>Bacteria</taxon>
        <taxon>Bacillati</taxon>
        <taxon>Actinomycetota</taxon>
        <taxon>Actinomycetes</taxon>
        <taxon>Kineosporiales</taxon>
        <taxon>Kineosporiaceae</taxon>
        <taxon>Kineosporia</taxon>
    </lineage>
</organism>
<dbReference type="EMBL" id="BAAAZO010000002">
    <property type="protein sequence ID" value="GAA3601939.1"/>
    <property type="molecule type" value="Genomic_DNA"/>
</dbReference>
<keyword evidence="3" id="KW-0436">Ligase</keyword>
<dbReference type="PANTHER" id="PTHR43883">
    <property type="entry name" value="SLR0207 PROTEIN"/>
    <property type="match status" value="1"/>
</dbReference>
<feature type="domain" description="RNA ligase" evidence="2">
    <location>
        <begin position="36"/>
        <end position="190"/>
    </location>
</feature>
<dbReference type="SUPFAM" id="SSF56091">
    <property type="entry name" value="DNA ligase/mRNA capping enzyme, catalytic domain"/>
    <property type="match status" value="1"/>
</dbReference>
<feature type="region of interest" description="Disordered" evidence="1">
    <location>
        <begin position="1"/>
        <end position="22"/>
    </location>
</feature>
<dbReference type="InterPro" id="IPR052732">
    <property type="entry name" value="Cell-binding_unc_protein"/>
</dbReference>
<dbReference type="PANTHER" id="PTHR43883:SF1">
    <property type="entry name" value="GLUCONOKINASE"/>
    <property type="match status" value="1"/>
</dbReference>
<dbReference type="Proteomes" id="UP001501074">
    <property type="component" value="Unassembled WGS sequence"/>
</dbReference>
<proteinExistence type="predicted"/>
<sequence>MNARVKYPRTRHLPGSPGASADDEHLADLTTLTHAEVVMTEKMDGENTTIGCGYVHARSVDSRPHPSRTWVRALAGRLWPDLPDGMRVCGENLYARHSIAYADLPSYFLVFSIWQDDICLDWDTTREWADLLGLSCVPVIYRGPFPTGGPRELLRCWQNSRDSAHREGFVVRTADSFDRTQFPTHVAKWVRAGHVQTDQHWMNAPITANQLLRQ</sequence>
<comment type="caution">
    <text evidence="3">The sequence shown here is derived from an EMBL/GenBank/DDBJ whole genome shotgun (WGS) entry which is preliminary data.</text>
</comment>
<dbReference type="InterPro" id="IPR021122">
    <property type="entry name" value="RNA_ligase_dom_REL/Rnl2"/>
</dbReference>
<keyword evidence="4" id="KW-1185">Reference proteome</keyword>
<evidence type="ECO:0000313" key="4">
    <source>
        <dbReference type="Proteomes" id="UP001501074"/>
    </source>
</evidence>